<dbReference type="PANTHER" id="PTHR34407">
    <property type="entry name" value="EXPRESSED PROTEIN"/>
    <property type="match status" value="1"/>
</dbReference>
<feature type="region of interest" description="Disordered" evidence="1">
    <location>
        <begin position="504"/>
        <end position="539"/>
    </location>
</feature>
<feature type="signal peptide" evidence="2">
    <location>
        <begin position="1"/>
        <end position="17"/>
    </location>
</feature>
<feature type="region of interest" description="Disordered" evidence="1">
    <location>
        <begin position="111"/>
        <end position="162"/>
    </location>
</feature>
<feature type="chain" id="PRO_5030967670" evidence="2">
    <location>
        <begin position="18"/>
        <end position="826"/>
    </location>
</feature>
<dbReference type="EMBL" id="HBFC01033574">
    <property type="protein sequence ID" value="CAD8720732.1"/>
    <property type="molecule type" value="Transcribed_RNA"/>
</dbReference>
<protein>
    <submittedName>
        <fullName evidence="3">Uncharacterized protein</fullName>
    </submittedName>
</protein>
<dbReference type="AlphaFoldDB" id="A0A7S0SZ02"/>
<reference evidence="3" key="1">
    <citation type="submission" date="2021-01" db="EMBL/GenBank/DDBJ databases">
        <authorList>
            <person name="Corre E."/>
            <person name="Pelletier E."/>
            <person name="Niang G."/>
            <person name="Scheremetjew M."/>
            <person name="Finn R."/>
            <person name="Kale V."/>
            <person name="Holt S."/>
            <person name="Cochrane G."/>
            <person name="Meng A."/>
            <person name="Brown T."/>
            <person name="Cohen L."/>
        </authorList>
    </citation>
    <scope>NUCLEOTIDE SEQUENCE</scope>
    <source>
        <strain evidence="3">SL-175</strain>
    </source>
</reference>
<dbReference type="PANTHER" id="PTHR34407:SF1">
    <property type="entry name" value="SGNH HYDROLASE-TYPE ESTERASE DOMAIN-CONTAINING PROTEIN"/>
    <property type="match status" value="1"/>
</dbReference>
<proteinExistence type="predicted"/>
<sequence>MVLRALTLALVLVSVCASVTSTPRADVIPTVAVPHPVVAGGDAGTPITPNEVKTFQPEITEASARQSVSSSSSAADRDASIRLVKVEVNEVRVKLETHRGRRILRQVENADGHAVHEASSWHPKKFNHEPTSARFTMPPAAPPPSSPPSPSQQRRRRTDLGPTMWRELCVRSAAKEALGDRIEAHEWKDALKSLTPLVPTNRELSTPEYLFSLPTEALHRGLTAPGGPRLARLVAKLDAGLPIKVVAMGGSVSANGGCWGPPACEPQRDVNWNEDTDMRPMYEKAFERPQPPEEADGLGLFLHMRRFMNGLNRTWPHSGHRLYNTARAAAGAGYFSACYMDFTPTDPDLVLYEFGVNGVTTRGGEAHDWEQVIYKAMRLESKPAIINVVTWNFCRDDEGTNADHKMGRQACRPRLSNVNPDVGGQFLNSSGDATAAVTRYSLTTGSAAVSVYASIVPFMAAKAKYFWPPRLLSIDGMHQEMYHVHEAPAKPECCITIDRRGGQGRALRSGAGDMNEMHDDGDDGDEDEDEDMCASPPKGEQLKRVGFDGKEHIVDSRVTRLAFYNFYLADLMLFPLFQARLKPQGAVLNDYPSEDAIPPHEHILGNVIDLHCYRWDHPNFKVPRVVKNVAAKNASRLPVHYLENAELKAAWPHGDPDDPGAPGWILVVHPLDGPETVRNQHKHGLVSTRLGDYITMEIDITRITDETDDKENAKGEIEVHFLQSYQHMGLARLTCAEGCACDSQVLDATSSRQSSEATRHAFEVRNAGDLSRCHMSFENYAHPVDVPTTGVDGNAPPPGLVGDTGSGHKFKLLSMLVRTFRTMPSS</sequence>
<keyword evidence="2" id="KW-0732">Signal</keyword>
<feature type="compositionally biased region" description="Pro residues" evidence="1">
    <location>
        <begin position="139"/>
        <end position="150"/>
    </location>
</feature>
<accession>A0A7S0SZ02</accession>
<feature type="compositionally biased region" description="Acidic residues" evidence="1">
    <location>
        <begin position="519"/>
        <end position="532"/>
    </location>
</feature>
<organism evidence="3">
    <name type="scientific">Mantoniella antarctica</name>
    <dbReference type="NCBI Taxonomy" id="81844"/>
    <lineage>
        <taxon>Eukaryota</taxon>
        <taxon>Viridiplantae</taxon>
        <taxon>Chlorophyta</taxon>
        <taxon>Mamiellophyceae</taxon>
        <taxon>Mamiellales</taxon>
        <taxon>Mamiellaceae</taxon>
        <taxon>Mantoniella</taxon>
    </lineage>
</organism>
<evidence type="ECO:0000313" key="3">
    <source>
        <dbReference type="EMBL" id="CAD8720732.1"/>
    </source>
</evidence>
<evidence type="ECO:0000256" key="2">
    <source>
        <dbReference type="SAM" id="SignalP"/>
    </source>
</evidence>
<gene>
    <name evidence="3" type="ORF">MANT1106_LOCUS19944</name>
</gene>
<evidence type="ECO:0000256" key="1">
    <source>
        <dbReference type="SAM" id="MobiDB-lite"/>
    </source>
</evidence>
<name>A0A7S0SZ02_9CHLO</name>